<dbReference type="CDD" id="cd07563">
    <property type="entry name" value="Peptidase_S41_IRBP"/>
    <property type="match status" value="1"/>
</dbReference>
<dbReference type="AlphaFoldDB" id="V4QUE5"/>
<feature type="signal peptide" evidence="1">
    <location>
        <begin position="1"/>
        <end position="22"/>
    </location>
</feature>
<dbReference type="eggNOG" id="COG0793">
    <property type="taxonomic scope" value="Bacteria"/>
</dbReference>
<dbReference type="PATRIC" id="fig|1121022.4.peg.4257"/>
<feature type="domain" description="Tail specific protease" evidence="2">
    <location>
        <begin position="103"/>
        <end position="316"/>
    </location>
</feature>
<protein>
    <recommendedName>
        <fullName evidence="2">Tail specific protease domain-containing protein</fullName>
    </recommendedName>
</protein>
<dbReference type="InterPro" id="IPR005151">
    <property type="entry name" value="Tail-specific_protease"/>
</dbReference>
<name>V4QUE5_9CAUL</name>
<dbReference type="PANTHER" id="PTHR11261">
    <property type="entry name" value="INTERPHOTORECEPTOR RETINOID-BINDING PROTEIN"/>
    <property type="match status" value="1"/>
</dbReference>
<dbReference type="Gene3D" id="3.30.750.44">
    <property type="match status" value="1"/>
</dbReference>
<dbReference type="Gene3D" id="3.90.226.10">
    <property type="entry name" value="2-enoyl-CoA Hydratase, Chain A, domain 1"/>
    <property type="match status" value="1"/>
</dbReference>
<dbReference type="eggNOG" id="COG1680">
    <property type="taxonomic scope" value="Bacteria"/>
</dbReference>
<dbReference type="EMBL" id="AWGB01000074">
    <property type="protein sequence ID" value="ESQ82788.1"/>
    <property type="molecule type" value="Genomic_DNA"/>
</dbReference>
<dbReference type="GO" id="GO:0006508">
    <property type="term" value="P:proteolysis"/>
    <property type="evidence" value="ECO:0007669"/>
    <property type="project" value="InterPro"/>
</dbReference>
<feature type="chain" id="PRO_5004726226" description="Tail specific protease domain-containing protein" evidence="1">
    <location>
        <begin position="23"/>
        <end position="455"/>
    </location>
</feature>
<evidence type="ECO:0000256" key="1">
    <source>
        <dbReference type="SAM" id="SignalP"/>
    </source>
</evidence>
<dbReference type="SMART" id="SM00245">
    <property type="entry name" value="TSPc"/>
    <property type="match status" value="1"/>
</dbReference>
<dbReference type="Pfam" id="PF03572">
    <property type="entry name" value="Peptidase_S41"/>
    <property type="match status" value="1"/>
</dbReference>
<accession>V4QUE5</accession>
<organism evidence="3 4">
    <name type="scientific">Asticcacaulis benevestitus DSM 16100 = ATCC BAA-896</name>
    <dbReference type="NCBI Taxonomy" id="1121022"/>
    <lineage>
        <taxon>Bacteria</taxon>
        <taxon>Pseudomonadati</taxon>
        <taxon>Pseudomonadota</taxon>
        <taxon>Alphaproteobacteria</taxon>
        <taxon>Caulobacterales</taxon>
        <taxon>Caulobacteraceae</taxon>
        <taxon>Asticcacaulis</taxon>
    </lineage>
</organism>
<comment type="caution">
    <text evidence="3">The sequence shown here is derived from an EMBL/GenBank/DDBJ whole genome shotgun (WGS) entry which is preliminary data.</text>
</comment>
<sequence>MRRFRYLAFVSAVAVFVSVALSAPHIASAQPATITTPSSPVFDAAAKRQAIAAAGKLLTDDYIYPDIGMKAAALLTQNLNSGKYDAIATPASFADQLTKDLQSLTHDKHLRAFAAEPMADKPSGPPPSIGLYAFMQADRLKGNIGYIVLNGFMPKSLSRQGADKVMSLLASTDALIIDMRGNGGGDPAAVSYLVSFFFDGKTPVHVNDLIWRKPGTTDYNREVFSTEPVPTSYLNKAVYLITGPNTFSGGEEFSYDMQTLKRGTLVGEVTGGGANPGGTQPIGSGLGLFVPSGRAENPITHTSWEGTGVHPDVATAPALSFSTTYSMALRALGRPVQAAADTPEAVTEAHLLVPPRSTAAPGSEAALRKWEAGMASGHPPLEMMTEDMVKETKEDLDFVQRDLSRRGALTGVTFIRVDIGGGDVYDFAFADKSTVRFTIVLAPDSKISAVLGQPY</sequence>
<gene>
    <name evidence="3" type="ORF">ABENE_20780</name>
</gene>
<evidence type="ECO:0000313" key="4">
    <source>
        <dbReference type="Proteomes" id="UP000017837"/>
    </source>
</evidence>
<keyword evidence="4" id="KW-1185">Reference proteome</keyword>
<dbReference type="Pfam" id="PF11918">
    <property type="entry name" value="Peptidase_S41_N"/>
    <property type="match status" value="1"/>
</dbReference>
<dbReference type="GO" id="GO:0008236">
    <property type="term" value="F:serine-type peptidase activity"/>
    <property type="evidence" value="ECO:0007669"/>
    <property type="project" value="InterPro"/>
</dbReference>
<dbReference type="PANTHER" id="PTHR11261:SF3">
    <property type="entry name" value="RETINOL-BINDING PROTEIN 3"/>
    <property type="match status" value="1"/>
</dbReference>
<evidence type="ECO:0000313" key="3">
    <source>
        <dbReference type="EMBL" id="ESQ82788.1"/>
    </source>
</evidence>
<evidence type="ECO:0000259" key="2">
    <source>
        <dbReference type="SMART" id="SM00245"/>
    </source>
</evidence>
<dbReference type="SUPFAM" id="SSF52096">
    <property type="entry name" value="ClpP/crotonase"/>
    <property type="match status" value="1"/>
</dbReference>
<reference evidence="3 4" key="1">
    <citation type="journal article" date="2014" name="Nature">
        <title>Sequential evolution of bacterial morphology by co-option of a developmental regulator.</title>
        <authorList>
            <person name="Jiang C."/>
            <person name="Brown P.J."/>
            <person name="Ducret A."/>
            <person name="Brun Y.V."/>
        </authorList>
    </citation>
    <scope>NUCLEOTIDE SEQUENCE [LARGE SCALE GENOMIC DNA]</scope>
    <source>
        <strain evidence="3 4">DSM 16100</strain>
    </source>
</reference>
<dbReference type="Proteomes" id="UP000017837">
    <property type="component" value="Unassembled WGS sequence"/>
</dbReference>
<dbReference type="STRING" id="1121022.GCA_000376105_04113"/>
<proteinExistence type="predicted"/>
<keyword evidence="1" id="KW-0732">Signal</keyword>
<dbReference type="InterPro" id="IPR029045">
    <property type="entry name" value="ClpP/crotonase-like_dom_sf"/>
</dbReference>
<dbReference type="RefSeq" id="WP_018083791.1">
    <property type="nucleotide sequence ID" value="NZ_AQWM01000044.1"/>
</dbReference>